<gene>
    <name evidence="3" type="ORF">KSB_23670</name>
</gene>
<dbReference type="CDD" id="cd00254">
    <property type="entry name" value="LT-like"/>
    <property type="match status" value="1"/>
</dbReference>
<name>A0ABQ3UNA7_9CHLR</name>
<comment type="caution">
    <text evidence="3">The sequence shown here is derived from an EMBL/GenBank/DDBJ whole genome shotgun (WGS) entry which is preliminary data.</text>
</comment>
<feature type="region of interest" description="Disordered" evidence="1">
    <location>
        <begin position="1"/>
        <end position="60"/>
    </location>
</feature>
<feature type="compositionally biased region" description="Polar residues" evidence="1">
    <location>
        <begin position="1"/>
        <end position="20"/>
    </location>
</feature>
<evidence type="ECO:0000313" key="3">
    <source>
        <dbReference type="EMBL" id="GHO53892.1"/>
    </source>
</evidence>
<proteinExistence type="predicted"/>
<feature type="domain" description="Transglycosylase SLT" evidence="2">
    <location>
        <begin position="235"/>
        <end position="334"/>
    </location>
</feature>
<dbReference type="Proteomes" id="UP000654345">
    <property type="component" value="Unassembled WGS sequence"/>
</dbReference>
<evidence type="ECO:0000256" key="1">
    <source>
        <dbReference type="SAM" id="MobiDB-lite"/>
    </source>
</evidence>
<dbReference type="PANTHER" id="PTHR37423">
    <property type="entry name" value="SOLUBLE LYTIC MUREIN TRANSGLYCOSYLASE-RELATED"/>
    <property type="match status" value="1"/>
</dbReference>
<dbReference type="Pfam" id="PF01464">
    <property type="entry name" value="SLT"/>
    <property type="match status" value="1"/>
</dbReference>
<keyword evidence="4" id="KW-1185">Reference proteome</keyword>
<dbReference type="InterPro" id="IPR008258">
    <property type="entry name" value="Transglycosylase_SLT_dom_1"/>
</dbReference>
<sequence>MSQFRSLPSFSRVEGTSTDEVTTERPIHTNALFPPITSAAAGDGVNTQSVSAPNTTTLPPQYTGSLAPTFQPGTTTTGPIQPASTRVLYDVATTQALVTSALQSAPERQTAATKYLVIPGKKPRASRRTTTLLPESERHTEDLKPVRRINSQLRYAIVLGALCGVVLTSLLSLTPLGGGQTSNPLTDLMNLAQSPINSWNVSPHQEDKAANPPQSAGVPAGVPSQLSTNQYVQIAREAAAKYGINPDYFVRQIYSESSFNPNAVSPAGAVGIAQFLPSTAAGLGFNPWDPVQALYGAAKYMAQLRDQWGGDYAKALASYNAGSGTVQNAVNQGGANWMNYLPAETRNYLTKIMGI</sequence>
<dbReference type="PANTHER" id="PTHR37423:SF2">
    <property type="entry name" value="MEMBRANE-BOUND LYTIC MUREIN TRANSGLYCOSYLASE C"/>
    <property type="match status" value="1"/>
</dbReference>
<dbReference type="SUPFAM" id="SSF53955">
    <property type="entry name" value="Lysozyme-like"/>
    <property type="match status" value="1"/>
</dbReference>
<feature type="compositionally biased region" description="Polar residues" evidence="1">
    <location>
        <begin position="45"/>
        <end position="60"/>
    </location>
</feature>
<dbReference type="InterPro" id="IPR023346">
    <property type="entry name" value="Lysozyme-like_dom_sf"/>
</dbReference>
<evidence type="ECO:0000313" key="4">
    <source>
        <dbReference type="Proteomes" id="UP000654345"/>
    </source>
</evidence>
<accession>A0ABQ3UNA7</accession>
<dbReference type="EMBL" id="BNJG01000001">
    <property type="protein sequence ID" value="GHO53892.1"/>
    <property type="molecule type" value="Genomic_DNA"/>
</dbReference>
<dbReference type="Gene3D" id="1.10.530.10">
    <property type="match status" value="1"/>
</dbReference>
<protein>
    <recommendedName>
        <fullName evidence="2">Transglycosylase SLT domain-containing protein</fullName>
    </recommendedName>
</protein>
<organism evidence="3 4">
    <name type="scientific">Ktedonobacter robiniae</name>
    <dbReference type="NCBI Taxonomy" id="2778365"/>
    <lineage>
        <taxon>Bacteria</taxon>
        <taxon>Bacillati</taxon>
        <taxon>Chloroflexota</taxon>
        <taxon>Ktedonobacteria</taxon>
        <taxon>Ktedonobacterales</taxon>
        <taxon>Ktedonobacteraceae</taxon>
        <taxon>Ktedonobacter</taxon>
    </lineage>
</organism>
<feature type="region of interest" description="Disordered" evidence="1">
    <location>
        <begin position="199"/>
        <end position="219"/>
    </location>
</feature>
<evidence type="ECO:0000259" key="2">
    <source>
        <dbReference type="Pfam" id="PF01464"/>
    </source>
</evidence>
<reference evidence="3 4" key="1">
    <citation type="journal article" date="2021" name="Int. J. Syst. Evol. Microbiol.">
        <title>Reticulibacter mediterranei gen. nov., sp. nov., within the new family Reticulibacteraceae fam. nov., and Ktedonospora formicarum gen. nov., sp. nov., Ktedonobacter robiniae sp. nov., Dictyobacter formicarum sp. nov. and Dictyobacter arantiisoli sp. nov., belonging to the class Ktedonobacteria.</title>
        <authorList>
            <person name="Yabe S."/>
            <person name="Zheng Y."/>
            <person name="Wang C.M."/>
            <person name="Sakai Y."/>
            <person name="Abe K."/>
            <person name="Yokota A."/>
            <person name="Donadio S."/>
            <person name="Cavaletti L."/>
            <person name="Monciardini P."/>
        </authorList>
    </citation>
    <scope>NUCLEOTIDE SEQUENCE [LARGE SCALE GENOMIC DNA]</scope>
    <source>
        <strain evidence="3 4">SOSP1-30</strain>
    </source>
</reference>
<dbReference type="RefSeq" id="WP_201370662.1">
    <property type="nucleotide sequence ID" value="NZ_BNJG01000001.1"/>
</dbReference>